<feature type="transmembrane region" description="Helical" evidence="8">
    <location>
        <begin position="12"/>
        <end position="30"/>
    </location>
</feature>
<name>A0ABD2MSN9_9CUCU</name>
<keyword evidence="10" id="KW-1185">Reference proteome</keyword>
<evidence type="ECO:0000313" key="9">
    <source>
        <dbReference type="EMBL" id="KAL3269242.1"/>
    </source>
</evidence>
<evidence type="ECO:0000256" key="3">
    <source>
        <dbReference type="ARBA" id="ARBA00022475"/>
    </source>
</evidence>
<keyword evidence="3" id="KW-1003">Cell membrane</keyword>
<proteinExistence type="inferred from homology"/>
<reference evidence="9 10" key="1">
    <citation type="journal article" date="2021" name="BMC Biol.">
        <title>Horizontally acquired antibacterial genes associated with adaptive radiation of ladybird beetles.</title>
        <authorList>
            <person name="Li H.S."/>
            <person name="Tang X.F."/>
            <person name="Huang Y.H."/>
            <person name="Xu Z.Y."/>
            <person name="Chen M.L."/>
            <person name="Du X.Y."/>
            <person name="Qiu B.Y."/>
            <person name="Chen P.T."/>
            <person name="Zhang W."/>
            <person name="Slipinski A."/>
            <person name="Escalona H.E."/>
            <person name="Waterhouse R.M."/>
            <person name="Zwick A."/>
            <person name="Pang H."/>
        </authorList>
    </citation>
    <scope>NUCLEOTIDE SEQUENCE [LARGE SCALE GENOMIC DNA]</scope>
    <source>
        <strain evidence="9">SYSU2018</strain>
    </source>
</reference>
<dbReference type="Pfam" id="PF01130">
    <property type="entry name" value="CD36"/>
    <property type="match status" value="1"/>
</dbReference>
<evidence type="ECO:0000256" key="5">
    <source>
        <dbReference type="ARBA" id="ARBA00022989"/>
    </source>
</evidence>
<evidence type="ECO:0000256" key="2">
    <source>
        <dbReference type="ARBA" id="ARBA00010532"/>
    </source>
</evidence>
<dbReference type="InterPro" id="IPR002159">
    <property type="entry name" value="CD36_fam"/>
</dbReference>
<dbReference type="GO" id="GO:0005886">
    <property type="term" value="C:plasma membrane"/>
    <property type="evidence" value="ECO:0007669"/>
    <property type="project" value="UniProtKB-SubCell"/>
</dbReference>
<feature type="transmembrane region" description="Helical" evidence="8">
    <location>
        <begin position="433"/>
        <end position="457"/>
    </location>
</feature>
<evidence type="ECO:0000256" key="4">
    <source>
        <dbReference type="ARBA" id="ARBA00022692"/>
    </source>
</evidence>
<comment type="subcellular location">
    <subcellularLocation>
        <location evidence="1">Cell membrane</location>
    </subcellularLocation>
</comment>
<organism evidence="9 10">
    <name type="scientific">Cryptolaemus montrouzieri</name>
    <dbReference type="NCBI Taxonomy" id="559131"/>
    <lineage>
        <taxon>Eukaryota</taxon>
        <taxon>Metazoa</taxon>
        <taxon>Ecdysozoa</taxon>
        <taxon>Arthropoda</taxon>
        <taxon>Hexapoda</taxon>
        <taxon>Insecta</taxon>
        <taxon>Pterygota</taxon>
        <taxon>Neoptera</taxon>
        <taxon>Endopterygota</taxon>
        <taxon>Coleoptera</taxon>
        <taxon>Polyphaga</taxon>
        <taxon>Cucujiformia</taxon>
        <taxon>Coccinelloidea</taxon>
        <taxon>Coccinellidae</taxon>
        <taxon>Scymninae</taxon>
        <taxon>Scymnini</taxon>
        <taxon>Cryptolaemus</taxon>
    </lineage>
</organism>
<accession>A0ABD2MSN9</accession>
<gene>
    <name evidence="9" type="ORF">HHI36_008323</name>
</gene>
<keyword evidence="5 8" id="KW-1133">Transmembrane helix</keyword>
<dbReference type="AlphaFoldDB" id="A0ABD2MSN9"/>
<evidence type="ECO:0000256" key="7">
    <source>
        <dbReference type="ARBA" id="ARBA00023180"/>
    </source>
</evidence>
<evidence type="ECO:0000313" key="10">
    <source>
        <dbReference type="Proteomes" id="UP001516400"/>
    </source>
</evidence>
<evidence type="ECO:0000256" key="1">
    <source>
        <dbReference type="ARBA" id="ARBA00004236"/>
    </source>
</evidence>
<keyword evidence="6 8" id="KW-0472">Membrane</keyword>
<sequence>MKIQNGIQTCLLRMVLYVLMVLSGFILLFFHKKLTNIVIDEVFVLKQSSPLFKEWSNPSAPVTIKFYFFNWTNPGDFKNSSIKPKFKEIGPYIFHQKYHRVNITFYKNHTLSYKNNKTFHFQEQGTGLSMNDKITNMNVISTIAVDKARKWNFFYRRGLSVALNTMPYESIRTIDELLFNGYEDPLLKMANYLPFLNDVPDMEKFAWFYMRNGSADFEGLFTIGTGLGNTTLGTIYRWNRRNKGPYPGKCGNIQISAGELYPQNIKKDKLEFFFSDFCRKVVMEYNGTTMWKGSEAYKFVGGVSYLDNGIHLPENQCLCPRKCLRYGVVDFSVCKFGVPIYLSLPRFNKADPFFRNEIEGIEEPDDNKHGMHLIIEPRTGVLLNAKMTIQINLLAEPNPQLSKFKNIKETLFPVCWFSVETRITEQLEAGLTILLHLPIIFQVISVVLIIMGVVLCIRTLYVNKKKTQQGNNNNRNKFSHIFNDEIIPLKTEQHKVNLKGFD</sequence>
<dbReference type="EMBL" id="JABFTP020000021">
    <property type="protein sequence ID" value="KAL3269242.1"/>
    <property type="molecule type" value="Genomic_DNA"/>
</dbReference>
<dbReference type="PANTHER" id="PTHR11923">
    <property type="entry name" value="SCAVENGER RECEPTOR CLASS B TYPE-1 SR-B1"/>
    <property type="match status" value="1"/>
</dbReference>
<comment type="caution">
    <text evidence="9">The sequence shown here is derived from an EMBL/GenBank/DDBJ whole genome shotgun (WGS) entry which is preliminary data.</text>
</comment>
<keyword evidence="4 8" id="KW-0812">Transmembrane</keyword>
<dbReference type="PRINTS" id="PR01609">
    <property type="entry name" value="CD36FAMILY"/>
</dbReference>
<evidence type="ECO:0000256" key="8">
    <source>
        <dbReference type="SAM" id="Phobius"/>
    </source>
</evidence>
<dbReference type="PANTHER" id="PTHR11923:SF93">
    <property type="entry name" value="GH07959P-RELATED"/>
    <property type="match status" value="1"/>
</dbReference>
<protein>
    <submittedName>
        <fullName evidence="9">Uncharacterized protein</fullName>
    </submittedName>
</protein>
<comment type="similarity">
    <text evidence="2">Belongs to the CD36 family.</text>
</comment>
<dbReference type="Proteomes" id="UP001516400">
    <property type="component" value="Unassembled WGS sequence"/>
</dbReference>
<keyword evidence="7" id="KW-0325">Glycoprotein</keyword>
<evidence type="ECO:0000256" key="6">
    <source>
        <dbReference type="ARBA" id="ARBA00023136"/>
    </source>
</evidence>